<dbReference type="InterPro" id="IPR021331">
    <property type="entry name" value="Hva1_TUDOR"/>
</dbReference>
<dbReference type="EMBL" id="JAEDAO010000001">
    <property type="protein sequence ID" value="MBK0391013.1"/>
    <property type="molecule type" value="Genomic_DNA"/>
</dbReference>
<keyword evidence="3" id="KW-1185">Reference proteome</keyword>
<gene>
    <name evidence="2" type="ORF">I8E28_00290</name>
</gene>
<dbReference type="RefSeq" id="WP_200785862.1">
    <property type="nucleotide sequence ID" value="NZ_JAEDAO010000001.1"/>
</dbReference>
<evidence type="ECO:0000313" key="3">
    <source>
        <dbReference type="Proteomes" id="UP000617041"/>
    </source>
</evidence>
<comment type="caution">
    <text evidence="2">The sequence shown here is derived from an EMBL/GenBank/DDBJ whole genome shotgun (WGS) entry which is preliminary data.</text>
</comment>
<dbReference type="Pfam" id="PF11160">
    <property type="entry name" value="Hva1_TUDOR"/>
    <property type="match status" value="1"/>
</dbReference>
<feature type="domain" description="Hypervirulence associated protein TUDOR" evidence="1">
    <location>
        <begin position="8"/>
        <end position="65"/>
    </location>
</feature>
<sequence length="70" mass="7484">MSDKFRPGDAVEWNSHGGIAKGKVKKKLTSRTTIKGHQVAASMDNPEYLVETGQGGQAAHKPGALRKRPG</sequence>
<reference evidence="2" key="1">
    <citation type="submission" date="2020-12" db="EMBL/GenBank/DDBJ databases">
        <title>Ramlibacter sp. nov., isolated from a freshwater alga, Cryptomonas.</title>
        <authorList>
            <person name="Kim H.M."/>
            <person name="Jeon C.O."/>
        </authorList>
    </citation>
    <scope>NUCLEOTIDE SEQUENCE</scope>
    <source>
        <strain evidence="2">CrO1</strain>
    </source>
</reference>
<accession>A0A934UPW1</accession>
<dbReference type="AlphaFoldDB" id="A0A934UPW1"/>
<name>A0A934UPW1_9BURK</name>
<evidence type="ECO:0000259" key="1">
    <source>
        <dbReference type="Pfam" id="PF11160"/>
    </source>
</evidence>
<evidence type="ECO:0000313" key="2">
    <source>
        <dbReference type="EMBL" id="MBK0391013.1"/>
    </source>
</evidence>
<proteinExistence type="predicted"/>
<protein>
    <submittedName>
        <fullName evidence="2">DUF2945 domain-containing protein</fullName>
    </submittedName>
</protein>
<organism evidence="2 3">
    <name type="scientific">Ramlibacter algicola</name>
    <dbReference type="NCBI Taxonomy" id="2795217"/>
    <lineage>
        <taxon>Bacteria</taxon>
        <taxon>Pseudomonadati</taxon>
        <taxon>Pseudomonadota</taxon>
        <taxon>Betaproteobacteria</taxon>
        <taxon>Burkholderiales</taxon>
        <taxon>Comamonadaceae</taxon>
        <taxon>Ramlibacter</taxon>
    </lineage>
</organism>
<dbReference type="Proteomes" id="UP000617041">
    <property type="component" value="Unassembled WGS sequence"/>
</dbReference>
<dbReference type="Gene3D" id="2.30.30.1060">
    <property type="match status" value="1"/>
</dbReference>